<dbReference type="SUPFAM" id="SSF46689">
    <property type="entry name" value="Homeodomain-like"/>
    <property type="match status" value="1"/>
</dbReference>
<evidence type="ECO:0000256" key="11">
    <source>
        <dbReference type="SAM" id="Coils"/>
    </source>
</evidence>
<evidence type="ECO:0000256" key="10">
    <source>
        <dbReference type="RuleBase" id="RU369038"/>
    </source>
</evidence>
<feature type="compositionally biased region" description="Low complexity" evidence="12">
    <location>
        <begin position="238"/>
        <end position="250"/>
    </location>
</feature>
<keyword evidence="5 10" id="KW-0804">Transcription</keyword>
<dbReference type="GO" id="GO:0000976">
    <property type="term" value="F:transcription cis-regulatory region binding"/>
    <property type="evidence" value="ECO:0007669"/>
    <property type="project" value="UniProtKB-ARBA"/>
</dbReference>
<evidence type="ECO:0000256" key="3">
    <source>
        <dbReference type="ARBA" id="ARBA00023125"/>
    </source>
</evidence>
<comment type="similarity">
    <text evidence="7 10">Belongs to the HD-ZIP homeobox family. Class I subfamily.</text>
</comment>
<gene>
    <name evidence="15" type="primary">LOC116189604</name>
</gene>
<dbReference type="PROSITE" id="PS50071">
    <property type="entry name" value="HOMEOBOX_2"/>
    <property type="match status" value="1"/>
</dbReference>
<dbReference type="SMART" id="SM00389">
    <property type="entry name" value="HOX"/>
    <property type="match status" value="1"/>
</dbReference>
<reference evidence="14" key="1">
    <citation type="journal article" date="2020" name="Plant Biotechnol. J.">
        <title>The pomegranate (Punica granatum L.) draft genome dissects genetic divergence between soft- and hard-seeded cultivars.</title>
        <authorList>
            <person name="Luo X."/>
            <person name="Li H."/>
            <person name="Wu Z."/>
            <person name="Yao W."/>
            <person name="Zhao P."/>
            <person name="Cao D."/>
            <person name="Yu H."/>
            <person name="Li K."/>
            <person name="Poudel K."/>
            <person name="Zhao D."/>
            <person name="Zhang F."/>
            <person name="Xia X."/>
            <person name="Chen L."/>
            <person name="Wang Q."/>
            <person name="Jing D."/>
            <person name="Cao S."/>
        </authorList>
    </citation>
    <scope>NUCLEOTIDE SEQUENCE [LARGE SCALE GENOMIC DNA]</scope>
    <source>
        <strain evidence="14">cv. Tunisia</strain>
    </source>
</reference>
<dbReference type="GO" id="GO:0005634">
    <property type="term" value="C:nucleus"/>
    <property type="evidence" value="ECO:0007669"/>
    <property type="project" value="UniProtKB-SubCell"/>
</dbReference>
<accession>A0A6P8BY08</accession>
<dbReference type="Pfam" id="PF00046">
    <property type="entry name" value="Homeodomain"/>
    <property type="match status" value="1"/>
</dbReference>
<evidence type="ECO:0000313" key="15">
    <source>
        <dbReference type="RefSeq" id="XP_031375184.1"/>
    </source>
</evidence>
<keyword evidence="2 10" id="KW-0805">Transcription regulation</keyword>
<dbReference type="PANTHER" id="PTHR24326">
    <property type="entry name" value="HOMEOBOX-LEUCINE ZIPPER PROTEIN"/>
    <property type="match status" value="1"/>
</dbReference>
<dbReference type="Proteomes" id="UP000515151">
    <property type="component" value="Chromosome 8"/>
</dbReference>
<evidence type="ECO:0000313" key="14">
    <source>
        <dbReference type="Proteomes" id="UP000515151"/>
    </source>
</evidence>
<dbReference type="InterPro" id="IPR009057">
    <property type="entry name" value="Homeodomain-like_sf"/>
</dbReference>
<dbReference type="InterPro" id="IPR001356">
    <property type="entry name" value="HD"/>
</dbReference>
<comment type="subcellular location">
    <subcellularLocation>
        <location evidence="1 8 9">Nucleus</location>
    </subcellularLocation>
</comment>
<dbReference type="GeneID" id="116189604"/>
<dbReference type="PRINTS" id="PR00031">
    <property type="entry name" value="HTHREPRESSR"/>
</dbReference>
<keyword evidence="6 8" id="KW-0539">Nucleus</keyword>
<protein>
    <recommendedName>
        <fullName evidence="10">Homeobox-leucine zipper protein</fullName>
    </recommendedName>
    <alternativeName>
        <fullName evidence="10">HD-ZIP protein</fullName>
    </alternativeName>
    <alternativeName>
        <fullName evidence="10">Homeodomain transcription factor</fullName>
    </alternativeName>
</protein>
<reference evidence="15" key="2">
    <citation type="submission" date="2025-08" db="UniProtKB">
        <authorList>
            <consortium name="RefSeq"/>
        </authorList>
    </citation>
    <scope>IDENTIFICATION</scope>
    <source>
        <tissue evidence="15">Leaf</tissue>
    </source>
</reference>
<evidence type="ECO:0000256" key="4">
    <source>
        <dbReference type="ARBA" id="ARBA00023155"/>
    </source>
</evidence>
<evidence type="ECO:0000256" key="12">
    <source>
        <dbReference type="SAM" id="MobiDB-lite"/>
    </source>
</evidence>
<dbReference type="InterPro" id="IPR000047">
    <property type="entry name" value="HTH_motif"/>
</dbReference>
<keyword evidence="11" id="KW-0175">Coiled coil</keyword>
<organism evidence="14 15">
    <name type="scientific">Punica granatum</name>
    <name type="common">Pomegranate</name>
    <dbReference type="NCBI Taxonomy" id="22663"/>
    <lineage>
        <taxon>Eukaryota</taxon>
        <taxon>Viridiplantae</taxon>
        <taxon>Streptophyta</taxon>
        <taxon>Embryophyta</taxon>
        <taxon>Tracheophyta</taxon>
        <taxon>Spermatophyta</taxon>
        <taxon>Magnoliopsida</taxon>
        <taxon>eudicotyledons</taxon>
        <taxon>Gunneridae</taxon>
        <taxon>Pentapetalae</taxon>
        <taxon>rosids</taxon>
        <taxon>malvids</taxon>
        <taxon>Myrtales</taxon>
        <taxon>Lythraceae</taxon>
        <taxon>Punica</taxon>
    </lineage>
</organism>
<sequence>MLRPTMPGGLLQTHSAVPLSSDSFFSGSSSFLGPRSMLSFEDAKGGNGSKRPFFRSFDYEEIADEDLEEYFQQPEKKRRLTADQVRFLERSFEEENKLEPERKVQLAEDLGLQPRQVVIWFQNRRARWKTKQLEKDFEVLQSSYKSLAAEYETLLEEKGKLRAEVHSLKEKLEVKDGETESSELSAKLSQEPPQNPGMDSASDGEVSKTPTLSSKQEDICSAKSDIFDSESPHYADGSYSSLLDPSDSSYAFEPDQSDLSQDEDDKLSKNSLVTANIFPKLEDSNSCNFGFSGLDHAFWSWSY</sequence>
<dbReference type="CDD" id="cd00086">
    <property type="entry name" value="homeodomain"/>
    <property type="match status" value="1"/>
</dbReference>
<evidence type="ECO:0000259" key="13">
    <source>
        <dbReference type="PROSITE" id="PS50071"/>
    </source>
</evidence>
<dbReference type="AlphaFoldDB" id="A0A6P8BY08"/>
<keyword evidence="3 8" id="KW-0238">DNA-binding</keyword>
<evidence type="ECO:0000256" key="8">
    <source>
        <dbReference type="PROSITE-ProRule" id="PRU00108"/>
    </source>
</evidence>
<dbReference type="RefSeq" id="XP_031375184.1">
    <property type="nucleotide sequence ID" value="XM_031519324.1"/>
</dbReference>
<dbReference type="GO" id="GO:0000981">
    <property type="term" value="F:DNA-binding transcription factor activity, RNA polymerase II-specific"/>
    <property type="evidence" value="ECO:0007669"/>
    <property type="project" value="UniProtKB-UniRule"/>
</dbReference>
<proteinExistence type="inferred from homology"/>
<dbReference type="InterPro" id="IPR003106">
    <property type="entry name" value="Leu_zip_homeo"/>
</dbReference>
<evidence type="ECO:0000256" key="9">
    <source>
        <dbReference type="RuleBase" id="RU000682"/>
    </source>
</evidence>
<dbReference type="FunFam" id="1.10.10.60:FF:000144">
    <property type="entry name" value="homeobox-leucine zipper protein ATHB-6-like"/>
    <property type="match status" value="1"/>
</dbReference>
<evidence type="ECO:0000256" key="6">
    <source>
        <dbReference type="ARBA" id="ARBA00023242"/>
    </source>
</evidence>
<comment type="function">
    <text evidence="10">Transcription factor.</text>
</comment>
<dbReference type="GO" id="GO:0045893">
    <property type="term" value="P:positive regulation of DNA-templated transcription"/>
    <property type="evidence" value="ECO:0007669"/>
    <property type="project" value="TreeGrafter"/>
</dbReference>
<evidence type="ECO:0000256" key="1">
    <source>
        <dbReference type="ARBA" id="ARBA00004123"/>
    </source>
</evidence>
<evidence type="ECO:0000256" key="5">
    <source>
        <dbReference type="ARBA" id="ARBA00023163"/>
    </source>
</evidence>
<feature type="compositionally biased region" description="Polar residues" evidence="12">
    <location>
        <begin position="182"/>
        <end position="192"/>
    </location>
</feature>
<dbReference type="PANTHER" id="PTHR24326:SF606">
    <property type="entry name" value="HOMEOBOX-LEUCINE ZIPPER PROTEIN ATHB-54"/>
    <property type="match status" value="1"/>
</dbReference>
<dbReference type="Pfam" id="PF02183">
    <property type="entry name" value="HALZ"/>
    <property type="match status" value="1"/>
</dbReference>
<feature type="domain" description="Homeobox" evidence="13">
    <location>
        <begin position="71"/>
        <end position="131"/>
    </location>
</feature>
<feature type="DNA-binding region" description="Homeobox" evidence="8">
    <location>
        <begin position="73"/>
        <end position="132"/>
    </location>
</feature>
<feature type="region of interest" description="Disordered" evidence="12">
    <location>
        <begin position="172"/>
        <end position="266"/>
    </location>
</feature>
<evidence type="ECO:0000256" key="2">
    <source>
        <dbReference type="ARBA" id="ARBA00023015"/>
    </source>
</evidence>
<keyword evidence="14" id="KW-1185">Reference proteome</keyword>
<dbReference type="Gene3D" id="1.10.10.60">
    <property type="entry name" value="Homeodomain-like"/>
    <property type="match status" value="1"/>
</dbReference>
<keyword evidence="4 8" id="KW-0371">Homeobox</keyword>
<evidence type="ECO:0000256" key="7">
    <source>
        <dbReference type="ARBA" id="ARBA00025748"/>
    </source>
</evidence>
<dbReference type="InterPro" id="IPR045224">
    <property type="entry name" value="HDZip_class_I_plant"/>
</dbReference>
<dbReference type="OrthoDB" id="6159439at2759"/>
<name>A0A6P8BY08_PUNGR</name>
<feature type="coiled-coil region" evidence="11">
    <location>
        <begin position="137"/>
        <end position="171"/>
    </location>
</feature>